<dbReference type="SUPFAM" id="SSF51735">
    <property type="entry name" value="NAD(P)-binding Rossmann-fold domains"/>
    <property type="match status" value="1"/>
</dbReference>
<dbReference type="EMBL" id="VIWT01000001">
    <property type="protein sequence ID" value="TWF96771.1"/>
    <property type="molecule type" value="Genomic_DNA"/>
</dbReference>
<gene>
    <name evidence="2" type="ORF">FHX73_11543</name>
</gene>
<organism evidence="2 3">
    <name type="scientific">Kitasatospora viridis</name>
    <dbReference type="NCBI Taxonomy" id="281105"/>
    <lineage>
        <taxon>Bacteria</taxon>
        <taxon>Bacillati</taxon>
        <taxon>Actinomycetota</taxon>
        <taxon>Actinomycetes</taxon>
        <taxon>Kitasatosporales</taxon>
        <taxon>Streptomycetaceae</taxon>
        <taxon>Kitasatospora</taxon>
    </lineage>
</organism>
<evidence type="ECO:0000313" key="3">
    <source>
        <dbReference type="Proteomes" id="UP000317940"/>
    </source>
</evidence>
<proteinExistence type="predicted"/>
<dbReference type="OrthoDB" id="7941246at2"/>
<protein>
    <submittedName>
        <fullName evidence="2">Nucleoside-diphosphate-sugar epimerase</fullName>
    </submittedName>
</protein>
<dbReference type="Gene3D" id="3.40.50.720">
    <property type="entry name" value="NAD(P)-binding Rossmann-like Domain"/>
    <property type="match status" value="1"/>
</dbReference>
<name>A0A561UBM7_9ACTN</name>
<dbReference type="Proteomes" id="UP000317940">
    <property type="component" value="Unassembled WGS sequence"/>
</dbReference>
<accession>A0A561UBM7</accession>
<comment type="caution">
    <text evidence="2">The sequence shown here is derived from an EMBL/GenBank/DDBJ whole genome shotgun (WGS) entry which is preliminary data.</text>
</comment>
<dbReference type="InterPro" id="IPR036291">
    <property type="entry name" value="NAD(P)-bd_dom_sf"/>
</dbReference>
<keyword evidence="3" id="KW-1185">Reference proteome</keyword>
<evidence type="ECO:0000313" key="2">
    <source>
        <dbReference type="EMBL" id="TWF96771.1"/>
    </source>
</evidence>
<dbReference type="InterPro" id="IPR001509">
    <property type="entry name" value="Epimerase_deHydtase"/>
</dbReference>
<dbReference type="Pfam" id="PF01370">
    <property type="entry name" value="Epimerase"/>
    <property type="match status" value="1"/>
</dbReference>
<dbReference type="AlphaFoldDB" id="A0A561UBM7"/>
<dbReference type="RefSeq" id="WP_145903080.1">
    <property type="nucleotide sequence ID" value="NZ_BAAAMZ010000004.1"/>
</dbReference>
<reference evidence="2 3" key="1">
    <citation type="submission" date="2019-06" db="EMBL/GenBank/DDBJ databases">
        <title>Sequencing the genomes of 1000 actinobacteria strains.</title>
        <authorList>
            <person name="Klenk H.-P."/>
        </authorList>
    </citation>
    <scope>NUCLEOTIDE SEQUENCE [LARGE SCALE GENOMIC DNA]</scope>
    <source>
        <strain evidence="2 3">DSM 44826</strain>
    </source>
</reference>
<feature type="domain" description="NAD-dependent epimerase/dehydratase" evidence="1">
    <location>
        <begin position="78"/>
        <end position="204"/>
    </location>
</feature>
<sequence>MRLLVLGGTEFVGRAFAEEAVARGWEVTLLNRGNHPAPEGVRSLWGHRLAFDGLRALDEGDWDIAVDTWSGAPAAVRAAARRLAGRVGHYLYVSSRSVYAFPTVDGLNELAAVEDGDPGSTDATPYGAAKRGGELAAQEVFGERALLARAGLVLGPHENVGRLPWWLNHIARGGRVLAPGPRELPIQYLDARDLARWGLDAAAAGLGGAYNLVSPPGANTMGDLVDACVTVTGAAAEPVWLPPEALAAAGVEPWTQLPVWIPPGDLHRVMHLGDTAKAATAGLRCRPLQETVADTWAWLRTLPGRAPAGTAHSPTGITEELERRLLGG</sequence>
<evidence type="ECO:0000259" key="1">
    <source>
        <dbReference type="Pfam" id="PF01370"/>
    </source>
</evidence>